<dbReference type="EMBL" id="QUSW01000005">
    <property type="protein sequence ID" value="RQP23384.1"/>
    <property type="molecule type" value="Genomic_DNA"/>
</dbReference>
<dbReference type="Pfam" id="PF12706">
    <property type="entry name" value="Lactamase_B_2"/>
    <property type="match status" value="1"/>
</dbReference>
<keyword evidence="1" id="KW-1133">Transmembrane helix</keyword>
<name>A0A3N7HMP2_9BURK</name>
<reference evidence="3 4" key="1">
    <citation type="submission" date="2018-08" db="EMBL/GenBank/DDBJ databases">
        <authorList>
            <person name="Khan S.A."/>
            <person name="Jeon C.O."/>
            <person name="Chun B.H."/>
            <person name="Jeong S.E."/>
        </authorList>
    </citation>
    <scope>NUCLEOTIDE SEQUENCE [LARGE SCALE GENOMIC DNA]</scope>
    <source>
        <strain evidence="3 4">S-16</strain>
    </source>
</reference>
<dbReference type="InterPro" id="IPR036866">
    <property type="entry name" value="RibonucZ/Hydroxyglut_hydro"/>
</dbReference>
<sequence length="369" mass="41425">MKILKKVAVWLLSLTAVLVVVVWLVYQLPSFGGVSEGARLERLRQSRQFHGTRFENTPPYVSLLSFMREMKAYMGDEVREPQFEVPVVRLPAEQLGRPVAPGMRAWWLGHASVLLEIDGVRILTDPVLSKRASPFQFVGPARLHPAPLAIGDLKNVDAVVISHDHFDHLDMDTIQALARGGTHFYVGLGIGAHLERWEVPAAQIHEMDWWDSAQLRGVAIHCTPARHYSGRKRMDNSTLWASWLVKGPDHSAYFSGDTGYAGHFKEVRERLGAPQLAMIKIGAYGDTWLDIHMNPESAIQAHRDLGADILLPVHWGTFNLAYHAWEEPVVRAVKEAQVKGVQIVTPRPGEKLELGTPFVNQAWYLKPAR</sequence>
<dbReference type="OrthoDB" id="9805728at2"/>
<dbReference type="AlphaFoldDB" id="A0A3N7HMP2"/>
<accession>A0A3N7HMP2</accession>
<evidence type="ECO:0000259" key="2">
    <source>
        <dbReference type="Pfam" id="PF12706"/>
    </source>
</evidence>
<dbReference type="PANTHER" id="PTHR15032">
    <property type="entry name" value="N-ACYL-PHOSPHATIDYLETHANOLAMINE-HYDROLYZING PHOSPHOLIPASE D"/>
    <property type="match status" value="1"/>
</dbReference>
<dbReference type="Proteomes" id="UP000267464">
    <property type="component" value="Unassembled WGS sequence"/>
</dbReference>
<keyword evidence="1" id="KW-0812">Transmembrane</keyword>
<proteinExistence type="predicted"/>
<reference evidence="3 4" key="2">
    <citation type="submission" date="2018-12" db="EMBL/GenBank/DDBJ databases">
        <title>Rhizobacter gummiphilus sp. nov., a rubber-degrading bacterium isolated from the soil of a botanical garden in Japan.</title>
        <authorList>
            <person name="Shunsuke S.S."/>
        </authorList>
    </citation>
    <scope>NUCLEOTIDE SEQUENCE [LARGE SCALE GENOMIC DNA]</scope>
    <source>
        <strain evidence="3 4">S-16</strain>
    </source>
</reference>
<keyword evidence="1" id="KW-0472">Membrane</keyword>
<feature type="domain" description="Metallo-beta-lactamase" evidence="2">
    <location>
        <begin position="121"/>
        <end position="315"/>
    </location>
</feature>
<dbReference type="InterPro" id="IPR001279">
    <property type="entry name" value="Metallo-B-lactamas"/>
</dbReference>
<dbReference type="GO" id="GO:0005737">
    <property type="term" value="C:cytoplasm"/>
    <property type="evidence" value="ECO:0007669"/>
    <property type="project" value="TreeGrafter"/>
</dbReference>
<evidence type="ECO:0000313" key="3">
    <source>
        <dbReference type="EMBL" id="RQP23384.1"/>
    </source>
</evidence>
<dbReference type="RefSeq" id="WP_124542138.1">
    <property type="nucleotide sequence ID" value="NZ_QUSW01000005.1"/>
</dbReference>
<keyword evidence="4" id="KW-1185">Reference proteome</keyword>
<organism evidence="3 4">
    <name type="scientific">Piscinibacter terrae</name>
    <dbReference type="NCBI Taxonomy" id="2496871"/>
    <lineage>
        <taxon>Bacteria</taxon>
        <taxon>Pseudomonadati</taxon>
        <taxon>Pseudomonadota</taxon>
        <taxon>Betaproteobacteria</taxon>
        <taxon>Burkholderiales</taxon>
        <taxon>Sphaerotilaceae</taxon>
        <taxon>Piscinibacter</taxon>
    </lineage>
</organism>
<dbReference type="Gene3D" id="3.60.15.10">
    <property type="entry name" value="Ribonuclease Z/Hydroxyacylglutathione hydrolase-like"/>
    <property type="match status" value="1"/>
</dbReference>
<dbReference type="PANTHER" id="PTHR15032:SF4">
    <property type="entry name" value="N-ACYL-PHOSPHATIDYLETHANOLAMINE-HYDROLYZING PHOSPHOLIPASE D"/>
    <property type="match status" value="1"/>
</dbReference>
<gene>
    <name evidence="3" type="ORF">DZC73_20035</name>
</gene>
<comment type="caution">
    <text evidence="3">The sequence shown here is derived from an EMBL/GenBank/DDBJ whole genome shotgun (WGS) entry which is preliminary data.</text>
</comment>
<evidence type="ECO:0000313" key="4">
    <source>
        <dbReference type="Proteomes" id="UP000267464"/>
    </source>
</evidence>
<feature type="transmembrane region" description="Helical" evidence="1">
    <location>
        <begin position="7"/>
        <end position="26"/>
    </location>
</feature>
<protein>
    <recommendedName>
        <fullName evidence="2">Metallo-beta-lactamase domain-containing protein</fullName>
    </recommendedName>
</protein>
<evidence type="ECO:0000256" key="1">
    <source>
        <dbReference type="SAM" id="Phobius"/>
    </source>
</evidence>
<dbReference type="SUPFAM" id="SSF56281">
    <property type="entry name" value="Metallo-hydrolase/oxidoreductase"/>
    <property type="match status" value="1"/>
</dbReference>